<evidence type="ECO:0000256" key="2">
    <source>
        <dbReference type="ARBA" id="ARBA00022814"/>
    </source>
</evidence>
<comment type="similarity">
    <text evidence="1 6">Belongs to the NusB family.</text>
</comment>
<dbReference type="CDD" id="cd00619">
    <property type="entry name" value="Terminator_NusB"/>
    <property type="match status" value="1"/>
</dbReference>
<dbReference type="EMBL" id="MOXJ01000008">
    <property type="protein sequence ID" value="PDO10873.1"/>
    <property type="molecule type" value="Genomic_DNA"/>
</dbReference>
<comment type="function">
    <text evidence="6">Involved in transcription antitermination. Required for transcription of ribosomal RNA (rRNA) genes. Binds specifically to the boxA antiterminator sequence of the ribosomal RNA (rrn) operons.</text>
</comment>
<dbReference type="GO" id="GO:0003723">
    <property type="term" value="F:RNA binding"/>
    <property type="evidence" value="ECO:0007669"/>
    <property type="project" value="UniProtKB-UniRule"/>
</dbReference>
<dbReference type="GO" id="GO:0031564">
    <property type="term" value="P:transcription antitermination"/>
    <property type="evidence" value="ECO:0007669"/>
    <property type="project" value="UniProtKB-KW"/>
</dbReference>
<dbReference type="PANTHER" id="PTHR11078">
    <property type="entry name" value="N UTILIZATION SUBSTANCE PROTEIN B-RELATED"/>
    <property type="match status" value="1"/>
</dbReference>
<name>A0A2A6E1K9_9BACL</name>
<reference evidence="8 9" key="1">
    <citation type="submission" date="2016-12" db="EMBL/GenBank/DDBJ databases">
        <title>Candidatus Reconcilibacillus cellulovorans genome.</title>
        <authorList>
            <person name="Kolinko S."/>
            <person name="Wu Y.-W."/>
            <person name="Tachea F."/>
            <person name="Denzel E."/>
            <person name="Hiras J."/>
            <person name="Baecker N."/>
            <person name="Chan L.J."/>
            <person name="Eichorst S.A."/>
            <person name="Frey D."/>
            <person name="Adams P.D."/>
            <person name="Pray T."/>
            <person name="Tanjore D."/>
            <person name="Petzold C.J."/>
            <person name="Gladden J.M."/>
            <person name="Simmons B.A."/>
            <person name="Singer S.W."/>
        </authorList>
    </citation>
    <scope>NUCLEOTIDE SEQUENCE [LARGE SCALE GENOMIC DNA]</scope>
    <source>
        <strain evidence="8">JTherm</strain>
    </source>
</reference>
<accession>A0A2A6E1K9</accession>
<keyword evidence="2 6" id="KW-0889">Transcription antitermination</keyword>
<dbReference type="Gene3D" id="1.10.940.10">
    <property type="entry name" value="NusB-like"/>
    <property type="match status" value="1"/>
</dbReference>
<evidence type="ECO:0000259" key="7">
    <source>
        <dbReference type="Pfam" id="PF01029"/>
    </source>
</evidence>
<dbReference type="InterPro" id="IPR006027">
    <property type="entry name" value="NusB_RsmB_TIM44"/>
</dbReference>
<sequence>MKRRRAREIALQSLYSLEMNETEPDRAIRFSMECGEEENGSDAGVGQEADGRVDSAYAERLVKGVMEHRAEIDRALGGYLKGWRMERLSRVDRQALRLAAYELLHVDDVPPKVAINEAIELAKRYGGEESGKFVNGVLGAFLRGLERNEADFSGEEGGRDE</sequence>
<keyword evidence="5 6" id="KW-0804">Transcription</keyword>
<gene>
    <name evidence="6" type="primary">nusB</name>
    <name evidence="8" type="ORF">BLM47_05050</name>
</gene>
<evidence type="ECO:0000313" key="8">
    <source>
        <dbReference type="EMBL" id="PDO10873.1"/>
    </source>
</evidence>
<dbReference type="InterPro" id="IPR011605">
    <property type="entry name" value="NusB_fam"/>
</dbReference>
<evidence type="ECO:0000256" key="3">
    <source>
        <dbReference type="ARBA" id="ARBA00022884"/>
    </source>
</evidence>
<dbReference type="AlphaFoldDB" id="A0A2A6E1K9"/>
<dbReference type="InterPro" id="IPR035926">
    <property type="entry name" value="NusB-like_sf"/>
</dbReference>
<evidence type="ECO:0000256" key="1">
    <source>
        <dbReference type="ARBA" id="ARBA00005952"/>
    </source>
</evidence>
<dbReference type="Proteomes" id="UP000243688">
    <property type="component" value="Unassembled WGS sequence"/>
</dbReference>
<feature type="domain" description="NusB/RsmB/TIM44" evidence="7">
    <location>
        <begin position="4"/>
        <end position="143"/>
    </location>
</feature>
<dbReference type="HAMAP" id="MF_00073">
    <property type="entry name" value="NusB"/>
    <property type="match status" value="1"/>
</dbReference>
<keyword evidence="3 6" id="KW-0694">RNA-binding</keyword>
<keyword evidence="4 6" id="KW-0805">Transcription regulation</keyword>
<dbReference type="SUPFAM" id="SSF48013">
    <property type="entry name" value="NusB-like"/>
    <property type="match status" value="1"/>
</dbReference>
<dbReference type="Pfam" id="PF01029">
    <property type="entry name" value="NusB"/>
    <property type="match status" value="1"/>
</dbReference>
<dbReference type="NCBIfam" id="TIGR01951">
    <property type="entry name" value="nusB"/>
    <property type="match status" value="1"/>
</dbReference>
<evidence type="ECO:0000256" key="4">
    <source>
        <dbReference type="ARBA" id="ARBA00023015"/>
    </source>
</evidence>
<dbReference type="GO" id="GO:0005829">
    <property type="term" value="C:cytosol"/>
    <property type="evidence" value="ECO:0007669"/>
    <property type="project" value="TreeGrafter"/>
</dbReference>
<dbReference type="GO" id="GO:0006353">
    <property type="term" value="P:DNA-templated transcription termination"/>
    <property type="evidence" value="ECO:0007669"/>
    <property type="project" value="UniProtKB-UniRule"/>
</dbReference>
<comment type="caution">
    <text evidence="8">The sequence shown here is derived from an EMBL/GenBank/DDBJ whole genome shotgun (WGS) entry which is preliminary data.</text>
</comment>
<dbReference type="PANTHER" id="PTHR11078:SF3">
    <property type="entry name" value="ANTITERMINATION NUSB DOMAIN-CONTAINING PROTEIN"/>
    <property type="match status" value="1"/>
</dbReference>
<evidence type="ECO:0000313" key="9">
    <source>
        <dbReference type="Proteomes" id="UP000243688"/>
    </source>
</evidence>
<proteinExistence type="inferred from homology"/>
<protein>
    <recommendedName>
        <fullName evidence="6">Transcription antitermination protein NusB</fullName>
    </recommendedName>
    <alternativeName>
        <fullName evidence="6">Antitermination factor NusB</fullName>
    </alternativeName>
</protein>
<evidence type="ECO:0000256" key="6">
    <source>
        <dbReference type="HAMAP-Rule" id="MF_00073"/>
    </source>
</evidence>
<organism evidence="8 9">
    <name type="scientific">Candidatus Reconcilbacillus cellulovorans</name>
    <dbReference type="NCBI Taxonomy" id="1906605"/>
    <lineage>
        <taxon>Bacteria</taxon>
        <taxon>Bacillati</taxon>
        <taxon>Bacillota</taxon>
        <taxon>Bacilli</taxon>
        <taxon>Bacillales</taxon>
        <taxon>Paenibacillaceae</taxon>
        <taxon>Candidatus Reconcilbacillus</taxon>
    </lineage>
</organism>
<evidence type="ECO:0000256" key="5">
    <source>
        <dbReference type="ARBA" id="ARBA00023163"/>
    </source>
</evidence>